<evidence type="ECO:0000313" key="2">
    <source>
        <dbReference type="Proteomes" id="UP000251869"/>
    </source>
</evidence>
<comment type="caution">
    <text evidence="1">The sequence shown here is derived from an EMBL/GenBank/DDBJ whole genome shotgun (WGS) entry which is preliminary data.</text>
</comment>
<organism evidence="1 2">
    <name type="scientific">Planococcus maitriensis</name>
    <dbReference type="NCBI Taxonomy" id="221799"/>
    <lineage>
        <taxon>Bacteria</taxon>
        <taxon>Bacillati</taxon>
        <taxon>Bacillota</taxon>
        <taxon>Bacilli</taxon>
        <taxon>Bacillales</taxon>
        <taxon>Caryophanaceae</taxon>
        <taxon>Planococcus</taxon>
    </lineage>
</organism>
<dbReference type="Proteomes" id="UP000251869">
    <property type="component" value="Unassembled WGS sequence"/>
</dbReference>
<dbReference type="OrthoDB" id="1736525at2"/>
<name>A0A365KB58_9BACL</name>
<dbReference type="AlphaFoldDB" id="A0A365KB58"/>
<reference evidence="1 2" key="1">
    <citation type="submission" date="2018-06" db="EMBL/GenBank/DDBJ databases">
        <title>The draft genome sequences of strains SCU63 and S1.</title>
        <authorList>
            <person name="Gan L."/>
        </authorList>
    </citation>
    <scope>NUCLEOTIDE SEQUENCE [LARGE SCALE GENOMIC DNA]</scope>
    <source>
        <strain evidence="1 2">S1</strain>
    </source>
</reference>
<proteinExistence type="predicted"/>
<gene>
    <name evidence="1" type="ORF">DP119_02570</name>
</gene>
<dbReference type="RefSeq" id="WP_112230548.1">
    <property type="nucleotide sequence ID" value="NZ_QLZQ01000001.1"/>
</dbReference>
<dbReference type="EMBL" id="QLZQ01000001">
    <property type="protein sequence ID" value="RAZ69561.1"/>
    <property type="molecule type" value="Genomic_DNA"/>
</dbReference>
<accession>A0A365KB58</accession>
<evidence type="ECO:0000313" key="1">
    <source>
        <dbReference type="EMBL" id="RAZ69561.1"/>
    </source>
</evidence>
<protein>
    <recommendedName>
        <fullName evidence="3">D-glucuronyl C5-epimerase C-terminal domain-containing protein</fullName>
    </recommendedName>
</protein>
<evidence type="ECO:0008006" key="3">
    <source>
        <dbReference type="Google" id="ProtNLM"/>
    </source>
</evidence>
<keyword evidence="2" id="KW-1185">Reference proteome</keyword>
<sequence>MTLTKRVVLFSSIALIALLLIAYSPFTAKNEFKLTSNGKSISSGDTEQLTIEDIYQTKTAYAISDSGNHQATITITTREFPNGDAVVYIEGASDGYLEPIHVELPATGEPALDYTEDKTVPELYPHRKERKFDDPLSTTLRYIENETNSVLVGTSAYFNDISHSYEDGQVSRVIELQREAESLKTGEEAWEITVQFEPGEENFSTWLMISDEALVNGEAEFQQVHKIATDEFRWVTPNTLWSHGLNAIFPRTDRAFVRSLVRQSGRASAVMLETAPSRIWENINRAQFASLETARNEDGLWHSDYTSTWLERSYGIGPNYIDTRHNDNLFRAQLKRAEQLGYDAYAQERSVYADFLIEMTEAGYTIPQGPGYYLMDYFDMEHDTHSSLNHALSLMNYQYDAYLHLGDAKYLESAEDQFAALLHTGTGWVNDENTIIYQMRPDGTMSGKDYNLVTYYDLLYTKKLRNDLGLASSETLDHLIKVKEQNLHDKGMAIEGTLENVEEFVGLIE</sequence>